<feature type="region of interest" description="Disordered" evidence="1">
    <location>
        <begin position="548"/>
        <end position="613"/>
    </location>
</feature>
<proteinExistence type="predicted"/>
<dbReference type="Proteomes" id="UP000613740">
    <property type="component" value="Unassembled WGS sequence"/>
</dbReference>
<keyword evidence="3" id="KW-1185">Reference proteome</keyword>
<feature type="compositionally biased region" description="Acidic residues" evidence="1">
    <location>
        <begin position="217"/>
        <end position="233"/>
    </location>
</feature>
<evidence type="ECO:0000313" key="2">
    <source>
        <dbReference type="EMBL" id="KAG2452375.1"/>
    </source>
</evidence>
<sequence>MAPPKGKAKRASPVTPLALYRRGLTAIKSWSPSNSTAADVEAISALTACCTALQAKLGVAAAAIPDAADAGGDAAAAVAATGNGSGSGAGAADAAAGVASVWPALEALERGMAAYGACVKHNLDLDLEDWEDEPGFLLACAHMELGKLLGRMCPPRGEQELAHLRAALALFPGFVAGRHALAQALLSRSDAQCDLDGAEALLRSCLATCRRLAAATGDEEEEGEGEEEEEAEGELGVGAGAGRGAEGRGGAGEAGEAGDGEGEKEGGLLLEANAACRKEWEAGAGVRRSLAMLLCQAGRDREAAPILRSLDFTHRLARPVLHYPLDPLLSTAAPATPAALPPAAAASGGPSPPYGHERYCAAVDGALPPALLRVLRAALAPGSRYWAQHGYGRVGYFSYMHELGSGAPHLSAVHDAAVLLQRLVAARFPAVQDAKYAEWWAHCRRHPSGHQLHFDSDDEGAGGVRNPIVSSVIYLTGEVGGPTLVTPQTLGGPLADRGWLIHPRENRLAMFDGAFLHGVIPGRGASPHPSQHRITLMVAFWRDIQCRPRTDGLPGPSQPFPGSLPSQPSQPATAAGPAPDAAVGGADGTAGRYTWMADLPPHPDGPGGWGDTNPVDALPTPIPRVWECVDGGGEAQPGAVQYDACFQGF</sequence>
<protein>
    <submittedName>
        <fullName evidence="2">Uncharacterized protein</fullName>
    </submittedName>
</protein>
<feature type="region of interest" description="Disordered" evidence="1">
    <location>
        <begin position="216"/>
        <end position="264"/>
    </location>
</feature>
<organism evidence="2 3">
    <name type="scientific">Chlamydomonas schloesseri</name>
    <dbReference type="NCBI Taxonomy" id="2026947"/>
    <lineage>
        <taxon>Eukaryota</taxon>
        <taxon>Viridiplantae</taxon>
        <taxon>Chlorophyta</taxon>
        <taxon>core chlorophytes</taxon>
        <taxon>Chlorophyceae</taxon>
        <taxon>CS clade</taxon>
        <taxon>Chlamydomonadales</taxon>
        <taxon>Chlamydomonadaceae</taxon>
        <taxon>Chlamydomonas</taxon>
    </lineage>
</organism>
<dbReference type="EMBL" id="JAEHOD010000005">
    <property type="protein sequence ID" value="KAG2452375.1"/>
    <property type="molecule type" value="Genomic_DNA"/>
</dbReference>
<comment type="caution">
    <text evidence="2">The sequence shown here is derived from an EMBL/GenBank/DDBJ whole genome shotgun (WGS) entry which is preliminary data.</text>
</comment>
<evidence type="ECO:0000313" key="3">
    <source>
        <dbReference type="Proteomes" id="UP000613740"/>
    </source>
</evidence>
<reference evidence="2" key="1">
    <citation type="journal article" date="2020" name="bioRxiv">
        <title>Comparative genomics of Chlamydomonas.</title>
        <authorList>
            <person name="Craig R.J."/>
            <person name="Hasan A.R."/>
            <person name="Ness R.W."/>
            <person name="Keightley P.D."/>
        </authorList>
    </citation>
    <scope>NUCLEOTIDE SEQUENCE</scope>
    <source>
        <strain evidence="2">CCAP 11/173</strain>
    </source>
</reference>
<dbReference type="OrthoDB" id="64523at2759"/>
<name>A0A836BAS6_9CHLO</name>
<feature type="compositionally biased region" description="Gly residues" evidence="1">
    <location>
        <begin position="235"/>
        <end position="255"/>
    </location>
</feature>
<gene>
    <name evidence="2" type="ORF">HYH02_002621</name>
</gene>
<dbReference type="AlphaFoldDB" id="A0A836BAS6"/>
<feature type="compositionally biased region" description="Low complexity" evidence="1">
    <location>
        <begin position="572"/>
        <end position="584"/>
    </location>
</feature>
<evidence type="ECO:0000256" key="1">
    <source>
        <dbReference type="SAM" id="MobiDB-lite"/>
    </source>
</evidence>
<accession>A0A836BAS6</accession>